<evidence type="ECO:0000256" key="1">
    <source>
        <dbReference type="SAM" id="Coils"/>
    </source>
</evidence>
<dbReference type="CDD" id="cd18032">
    <property type="entry name" value="DEXHc_RE_I_III_res"/>
    <property type="match status" value="1"/>
</dbReference>
<dbReference type="GO" id="GO:0016787">
    <property type="term" value="F:hydrolase activity"/>
    <property type="evidence" value="ECO:0007669"/>
    <property type="project" value="InterPro"/>
</dbReference>
<dbReference type="PANTHER" id="PTHR47396:SF1">
    <property type="entry name" value="ATP-DEPENDENT HELICASE IRC3-RELATED"/>
    <property type="match status" value="1"/>
</dbReference>
<reference evidence="4 5" key="1">
    <citation type="submission" date="2017-08" db="EMBL/GenBank/DDBJ databases">
        <authorList>
            <person name="de Groot N.N."/>
        </authorList>
    </citation>
    <scope>NUCLEOTIDE SEQUENCE [LARGE SCALE GENOMIC DNA]</scope>
    <source>
        <strain evidence="4 5">Nm15</strain>
    </source>
</reference>
<proteinExistence type="predicted"/>
<evidence type="ECO:0000259" key="2">
    <source>
        <dbReference type="PROSITE" id="PS51192"/>
    </source>
</evidence>
<dbReference type="SUPFAM" id="SSF52540">
    <property type="entry name" value="P-loop containing nucleoside triphosphate hydrolases"/>
    <property type="match status" value="1"/>
</dbReference>
<sequence>MFVDDNFNDHSVVKPSNFNFLAKHWAFLHGDAQQVERYTLRDPRAAAIYARRTLELSLRWLFANDTALKHPYEKSLAAMIHEPMFAGNIRQGLFHDIKFIHRLGNVAAHGDQHISTQESVKAAIALHAFLGWLSRVYTRDNVAPQPFQVDWLPQAEVQTLPLTVSQLEQIQQELVVKDAAAAAAHEKLTQTETELAELRAQLAALQQLKQVNQKTIGSGEYTEAQTRELMIDVMLREAGWDPKAAHVTEFEVRQCMPTVNGERNGTGYVDYVLWSDDGKPVALIEAKKTRQDPLAGKRQVALYADCLERQFGQRPVIYYSNGYTTWLWDDSFYPPREVQGFATRDELQWCIHQRSARQVLHSMQPKVGIASRYYQQEAAKRVMEHFGDACKRKSLIVMATGTGKTRLAIALVDMLMRANWVRRVLFLADRIALVNQAKREFNRHLPHVSVASLLEPIQGDARVVFSTYPTMLNCIDGTRRDIKETFSVAHFDLLIIDEAHRSVYQKYGAIFDYFDALLLGLTATPRGEVERNTYRLFELDDHQPTYAYELEQAVADQYLVPPRAISVPLKFQRDGIKYRDLSPEEQEEYERQERFYDEESGELKETIDPPALNQWLFNVDTVNKVLMHLMEHGIKVAGGDQLGKTIIFAKNSKHADFIVEQFDRNYPHYAGKFCQKIDFSVKYAQSLIDDFKDKHRFPQIAVSVDMLDTGIDVPEIVNLVFFKLVRSRIKFWQMIGRGTRLCENLFAPGEHKQEFVIFDYCQNLEFFDANPAGYDAGVQESIKQKIFKRRLALVVALQNGSAGDVAVNGFAAQLKTQLHSGVAALNLDNFIVRQQRKEVEQYTRQEAWQILDEHDVSVLAEKISGLPLADADDEYMRRFDLLILNLQLAILQNNPVQVNYQRSVQQIVKELEDKSAIPNVAVQMPLILELQTDAWWQDVTLPVLEDVRVRLRKLTRFISPEERADVYTHFTDMLIQEETAEYQVIKRDPNLYNYRERVQRFIREHQDHVTIRRLKNNEPITPIDIVALETILFADTGPISKDAYQEIYGQEPLGKLVRSVVGLERSAAKAVFSGFLAQHPNLSADQMVFLNEIVEYLVRNGVMEPRAIFETPFNHYHELGVVGVFGDTLSRQIIGHIQCVNQNAGMVSTSSA</sequence>
<dbReference type="EMBL" id="LT907782">
    <property type="protein sequence ID" value="SNX58673.1"/>
    <property type="molecule type" value="Genomic_DNA"/>
</dbReference>
<keyword evidence="1" id="KW-0175">Coiled coil</keyword>
<dbReference type="GO" id="GO:0006304">
    <property type="term" value="P:DNA modification"/>
    <property type="evidence" value="ECO:0007669"/>
    <property type="project" value="InterPro"/>
</dbReference>
<dbReference type="GO" id="GO:0003677">
    <property type="term" value="F:DNA binding"/>
    <property type="evidence" value="ECO:0007669"/>
    <property type="project" value="InterPro"/>
</dbReference>
<dbReference type="AlphaFoldDB" id="A0A285BUZ0"/>
<dbReference type="Gene3D" id="3.90.1570.30">
    <property type="match status" value="1"/>
</dbReference>
<dbReference type="Proteomes" id="UP000242498">
    <property type="component" value="Chromosome I"/>
</dbReference>
<dbReference type="InterPro" id="IPR014001">
    <property type="entry name" value="Helicase_ATP-bd"/>
</dbReference>
<dbReference type="Pfam" id="PF04851">
    <property type="entry name" value="ResIII"/>
    <property type="match status" value="1"/>
</dbReference>
<evidence type="ECO:0000313" key="4">
    <source>
        <dbReference type="EMBL" id="SNX58673.1"/>
    </source>
</evidence>
<dbReference type="InterPro" id="IPR027417">
    <property type="entry name" value="P-loop_NTPase"/>
</dbReference>
<dbReference type="InterPro" id="IPR001650">
    <property type="entry name" value="Helicase_C-like"/>
</dbReference>
<gene>
    <name evidence="4" type="ORF">SAMN06296273_0135</name>
</gene>
<dbReference type="PANTHER" id="PTHR47396">
    <property type="entry name" value="TYPE I RESTRICTION ENZYME ECOKI R PROTEIN"/>
    <property type="match status" value="1"/>
</dbReference>
<name>A0A285BUZ0_9PROT</name>
<protein>
    <submittedName>
        <fullName evidence="4">Type I restriction enzyme, R subunit</fullName>
    </submittedName>
</protein>
<dbReference type="PROSITE" id="PS51194">
    <property type="entry name" value="HELICASE_CTER"/>
    <property type="match status" value="1"/>
</dbReference>
<feature type="coiled-coil region" evidence="1">
    <location>
        <begin position="181"/>
        <end position="215"/>
    </location>
</feature>
<feature type="domain" description="Helicase ATP-binding" evidence="2">
    <location>
        <begin position="385"/>
        <end position="543"/>
    </location>
</feature>
<dbReference type="REBASE" id="217142">
    <property type="entry name" value="NurNm15ORF132P"/>
</dbReference>
<dbReference type="Pfam" id="PF00271">
    <property type="entry name" value="Helicase_C"/>
    <property type="match status" value="1"/>
</dbReference>
<evidence type="ECO:0000259" key="3">
    <source>
        <dbReference type="PROSITE" id="PS51194"/>
    </source>
</evidence>
<dbReference type="CDD" id="cd18799">
    <property type="entry name" value="SF2_C_EcoAI-like"/>
    <property type="match status" value="1"/>
</dbReference>
<evidence type="ECO:0000313" key="5">
    <source>
        <dbReference type="Proteomes" id="UP000242498"/>
    </source>
</evidence>
<dbReference type="PROSITE" id="PS51192">
    <property type="entry name" value="HELICASE_ATP_BIND_1"/>
    <property type="match status" value="1"/>
</dbReference>
<dbReference type="GO" id="GO:0005829">
    <property type="term" value="C:cytosol"/>
    <property type="evidence" value="ECO:0007669"/>
    <property type="project" value="TreeGrafter"/>
</dbReference>
<dbReference type="InterPro" id="IPR025285">
    <property type="entry name" value="DUF4145"/>
</dbReference>
<organism evidence="4 5">
    <name type="scientific">Nitrosomonas ureae</name>
    <dbReference type="NCBI Taxonomy" id="44577"/>
    <lineage>
        <taxon>Bacteria</taxon>
        <taxon>Pseudomonadati</taxon>
        <taxon>Pseudomonadota</taxon>
        <taxon>Betaproteobacteria</taxon>
        <taxon>Nitrosomonadales</taxon>
        <taxon>Nitrosomonadaceae</taxon>
        <taxon>Nitrosomonas</taxon>
    </lineage>
</organism>
<dbReference type="InterPro" id="IPR006935">
    <property type="entry name" value="Helicase/UvrB_N"/>
</dbReference>
<dbReference type="InterPro" id="IPR050742">
    <property type="entry name" value="Helicase_Restrict-Modif_Enz"/>
</dbReference>
<dbReference type="SMART" id="SM00487">
    <property type="entry name" value="DEXDc"/>
    <property type="match status" value="1"/>
</dbReference>
<dbReference type="Pfam" id="PF08463">
    <property type="entry name" value="EcoEI_R_C"/>
    <property type="match status" value="1"/>
</dbReference>
<dbReference type="GO" id="GO:0005524">
    <property type="term" value="F:ATP binding"/>
    <property type="evidence" value="ECO:0007669"/>
    <property type="project" value="InterPro"/>
</dbReference>
<dbReference type="Gene3D" id="3.40.50.300">
    <property type="entry name" value="P-loop containing nucleotide triphosphate hydrolases"/>
    <property type="match status" value="2"/>
</dbReference>
<dbReference type="Pfam" id="PF13643">
    <property type="entry name" value="DUF4145"/>
    <property type="match status" value="1"/>
</dbReference>
<accession>A0A285BUZ0</accession>
<dbReference type="InterPro" id="IPR013670">
    <property type="entry name" value="EcoEI_R_C_dom"/>
</dbReference>
<feature type="domain" description="Helicase C-terminal" evidence="3">
    <location>
        <begin position="629"/>
        <end position="802"/>
    </location>
</feature>